<dbReference type="EMBL" id="JARQWQ010000003">
    <property type="protein sequence ID" value="KAK2572853.1"/>
    <property type="molecule type" value="Genomic_DNA"/>
</dbReference>
<dbReference type="PROSITE" id="PS00237">
    <property type="entry name" value="G_PROTEIN_RECEP_F1_1"/>
    <property type="match status" value="1"/>
</dbReference>
<evidence type="ECO:0000256" key="7">
    <source>
        <dbReference type="ARBA" id="ARBA00023224"/>
    </source>
</evidence>
<evidence type="ECO:0000256" key="3">
    <source>
        <dbReference type="ARBA" id="ARBA00022989"/>
    </source>
</evidence>
<evidence type="ECO:0000256" key="6">
    <source>
        <dbReference type="ARBA" id="ARBA00023170"/>
    </source>
</evidence>
<feature type="transmembrane region" description="Helical" evidence="10">
    <location>
        <begin position="56"/>
        <end position="79"/>
    </location>
</feature>
<feature type="transmembrane region" description="Helical" evidence="10">
    <location>
        <begin position="91"/>
        <end position="114"/>
    </location>
</feature>
<name>A0AAD9VFN9_ACRCE</name>
<feature type="domain" description="G-protein coupled receptors family 1 profile" evidence="11">
    <location>
        <begin position="71"/>
        <end position="335"/>
    </location>
</feature>
<dbReference type="PROSITE" id="PS50262">
    <property type="entry name" value="G_PROTEIN_RECEP_F1_2"/>
    <property type="match status" value="1"/>
</dbReference>
<sequence>MSYTYNCNQEDNLRRPPSVTLASMDDELDNSTDFDYEGSGEDDDGDDYVGSGMTTIMLFLYVTILVFALLGNSLIIHIVRTRSDIRKNSFNWLLVNTAAADLVNVVIAFMWSLSFWVNEGYWISGAFGTITCKIVPFLLVVAICVSIWTLTIIAIDRYLAIVCIGRKPLSSKSKVRGIIIVWLTAGLLFTSQLYKFKTDESEDGLSECYHDWHEDEDKSKHIYQAEMIVRVVVTYAVPLSLMFVLYSMIANFLWSHKPPGNVNERAYVKKTKKRRVVIKMMITVVILFALCWLPVHISHIMSAFYIDAYDTIPVTVIWLFTWLAHANAAIHPWLFIAFSEKLRVQVMEILRSIQRATRTRRRSLTLNNEEKGSPQGSGDCTTKNYSTIAMNTL</sequence>
<keyword evidence="6 8" id="KW-0675">Receptor</keyword>
<dbReference type="InterPro" id="IPR017452">
    <property type="entry name" value="GPCR_Rhodpsn_7TM"/>
</dbReference>
<protein>
    <submittedName>
        <fullName evidence="12">Substance-K receptor</fullName>
    </submittedName>
</protein>
<evidence type="ECO:0000256" key="1">
    <source>
        <dbReference type="ARBA" id="ARBA00004141"/>
    </source>
</evidence>
<dbReference type="Proteomes" id="UP001249851">
    <property type="component" value="Unassembled WGS sequence"/>
</dbReference>
<keyword evidence="2 8" id="KW-0812">Transmembrane</keyword>
<comment type="subcellular location">
    <subcellularLocation>
        <location evidence="1">Membrane</location>
        <topology evidence="1">Multi-pass membrane protein</topology>
    </subcellularLocation>
</comment>
<dbReference type="InterPro" id="IPR000276">
    <property type="entry name" value="GPCR_Rhodpsn"/>
</dbReference>
<keyword evidence="4 8" id="KW-0297">G-protein coupled receptor</keyword>
<feature type="compositionally biased region" description="Polar residues" evidence="9">
    <location>
        <begin position="374"/>
        <end position="385"/>
    </location>
</feature>
<dbReference type="Pfam" id="PF00001">
    <property type="entry name" value="7tm_1"/>
    <property type="match status" value="1"/>
</dbReference>
<gene>
    <name evidence="12" type="ORF">P5673_001853</name>
</gene>
<feature type="transmembrane region" description="Helical" evidence="10">
    <location>
        <begin position="315"/>
        <end position="338"/>
    </location>
</feature>
<dbReference type="CDD" id="cd00637">
    <property type="entry name" value="7tm_classA_rhodopsin-like"/>
    <property type="match status" value="1"/>
</dbReference>
<evidence type="ECO:0000256" key="9">
    <source>
        <dbReference type="SAM" id="MobiDB-lite"/>
    </source>
</evidence>
<feature type="transmembrane region" description="Helical" evidence="10">
    <location>
        <begin position="175"/>
        <end position="194"/>
    </location>
</feature>
<accession>A0AAD9VFN9</accession>
<dbReference type="GO" id="GO:0004930">
    <property type="term" value="F:G protein-coupled receptor activity"/>
    <property type="evidence" value="ECO:0007669"/>
    <property type="project" value="UniProtKB-KW"/>
</dbReference>
<comment type="similarity">
    <text evidence="8">Belongs to the G-protein coupled receptor 1 family.</text>
</comment>
<keyword evidence="7 8" id="KW-0807">Transducer</keyword>
<dbReference type="AlphaFoldDB" id="A0AAD9VFN9"/>
<keyword evidence="3 10" id="KW-1133">Transmembrane helix</keyword>
<evidence type="ECO:0000313" key="13">
    <source>
        <dbReference type="Proteomes" id="UP001249851"/>
    </source>
</evidence>
<dbReference type="PANTHER" id="PTHR45695:SF9">
    <property type="entry name" value="LEUCOKININ RECEPTOR"/>
    <property type="match status" value="1"/>
</dbReference>
<feature type="transmembrane region" description="Helical" evidence="10">
    <location>
        <begin position="235"/>
        <end position="255"/>
    </location>
</feature>
<dbReference type="PRINTS" id="PR00237">
    <property type="entry name" value="GPCRRHODOPSN"/>
</dbReference>
<reference evidence="12" key="1">
    <citation type="journal article" date="2023" name="G3 (Bethesda)">
        <title>Whole genome assembly and annotation of the endangered Caribbean coral Acropora cervicornis.</title>
        <authorList>
            <person name="Selwyn J.D."/>
            <person name="Vollmer S.V."/>
        </authorList>
    </citation>
    <scope>NUCLEOTIDE SEQUENCE</scope>
    <source>
        <strain evidence="12">K2</strain>
    </source>
</reference>
<dbReference type="FunFam" id="1.20.1070.10:FF:000291">
    <property type="entry name" value="Predicted protein"/>
    <property type="match status" value="1"/>
</dbReference>
<proteinExistence type="inferred from homology"/>
<keyword evidence="13" id="KW-1185">Reference proteome</keyword>
<evidence type="ECO:0000256" key="5">
    <source>
        <dbReference type="ARBA" id="ARBA00023136"/>
    </source>
</evidence>
<dbReference type="GO" id="GO:0005886">
    <property type="term" value="C:plasma membrane"/>
    <property type="evidence" value="ECO:0007669"/>
    <property type="project" value="TreeGrafter"/>
</dbReference>
<evidence type="ECO:0000256" key="8">
    <source>
        <dbReference type="RuleBase" id="RU000688"/>
    </source>
</evidence>
<evidence type="ECO:0000256" key="4">
    <source>
        <dbReference type="ARBA" id="ARBA00023040"/>
    </source>
</evidence>
<reference evidence="12" key="2">
    <citation type="journal article" date="2023" name="Science">
        <title>Genomic signatures of disease resistance in endangered staghorn corals.</title>
        <authorList>
            <person name="Vollmer S.V."/>
            <person name="Selwyn J.D."/>
            <person name="Despard B.A."/>
            <person name="Roesel C.L."/>
        </authorList>
    </citation>
    <scope>NUCLEOTIDE SEQUENCE</scope>
    <source>
        <strain evidence="12">K2</strain>
    </source>
</reference>
<evidence type="ECO:0000256" key="2">
    <source>
        <dbReference type="ARBA" id="ARBA00022692"/>
    </source>
</evidence>
<evidence type="ECO:0000259" key="11">
    <source>
        <dbReference type="PROSITE" id="PS50262"/>
    </source>
</evidence>
<feature type="region of interest" description="Disordered" evidence="9">
    <location>
        <begin position="361"/>
        <end position="385"/>
    </location>
</feature>
<organism evidence="12 13">
    <name type="scientific">Acropora cervicornis</name>
    <name type="common">Staghorn coral</name>
    <dbReference type="NCBI Taxonomy" id="6130"/>
    <lineage>
        <taxon>Eukaryota</taxon>
        <taxon>Metazoa</taxon>
        <taxon>Cnidaria</taxon>
        <taxon>Anthozoa</taxon>
        <taxon>Hexacorallia</taxon>
        <taxon>Scleractinia</taxon>
        <taxon>Astrocoeniina</taxon>
        <taxon>Acroporidae</taxon>
        <taxon>Acropora</taxon>
    </lineage>
</organism>
<comment type="caution">
    <text evidence="12">The sequence shown here is derived from an EMBL/GenBank/DDBJ whole genome shotgun (WGS) entry which is preliminary data.</text>
</comment>
<keyword evidence="5 10" id="KW-0472">Membrane</keyword>
<dbReference type="SUPFAM" id="SSF81321">
    <property type="entry name" value="Family A G protein-coupled receptor-like"/>
    <property type="match status" value="1"/>
</dbReference>
<evidence type="ECO:0000256" key="10">
    <source>
        <dbReference type="SAM" id="Phobius"/>
    </source>
</evidence>
<dbReference type="Gene3D" id="1.20.1070.10">
    <property type="entry name" value="Rhodopsin 7-helix transmembrane proteins"/>
    <property type="match status" value="1"/>
</dbReference>
<feature type="transmembrane region" description="Helical" evidence="10">
    <location>
        <begin position="276"/>
        <end position="295"/>
    </location>
</feature>
<evidence type="ECO:0000313" key="12">
    <source>
        <dbReference type="EMBL" id="KAK2572853.1"/>
    </source>
</evidence>
<feature type="transmembrane region" description="Helical" evidence="10">
    <location>
        <begin position="134"/>
        <end position="155"/>
    </location>
</feature>
<dbReference type="PANTHER" id="PTHR45695">
    <property type="entry name" value="LEUCOKININ RECEPTOR-RELATED"/>
    <property type="match status" value="1"/>
</dbReference>